<dbReference type="AlphaFoldDB" id="A0A0F5Q2B9"/>
<evidence type="ECO:0000313" key="1">
    <source>
        <dbReference type="EMBL" id="KKC35048.1"/>
    </source>
</evidence>
<dbReference type="STRING" id="1293439.WH87_17935"/>
<organism evidence="1 2">
    <name type="scientific">Devosia epidermidihirudinis</name>
    <dbReference type="NCBI Taxonomy" id="1293439"/>
    <lineage>
        <taxon>Bacteria</taxon>
        <taxon>Pseudomonadati</taxon>
        <taxon>Pseudomonadota</taxon>
        <taxon>Alphaproteobacteria</taxon>
        <taxon>Hyphomicrobiales</taxon>
        <taxon>Devosiaceae</taxon>
        <taxon>Devosia</taxon>
    </lineage>
</organism>
<dbReference type="Proteomes" id="UP000033411">
    <property type="component" value="Unassembled WGS sequence"/>
</dbReference>
<proteinExistence type="predicted"/>
<sequence>MLVLAIVALSGPSFGMGFGLHGVPQHGHSVTSKDGHAAFVWKCKELGGKRVMPCHPDLGVLVPALASAPPSLSARSVVRIVPLARGQSPTAELPPPRLG</sequence>
<accession>A0A0F5Q2B9</accession>
<comment type="caution">
    <text evidence="1">The sequence shown here is derived from an EMBL/GenBank/DDBJ whole genome shotgun (WGS) entry which is preliminary data.</text>
</comment>
<name>A0A0F5Q2B9_9HYPH</name>
<reference evidence="1 2" key="1">
    <citation type="submission" date="2015-03" db="EMBL/GenBank/DDBJ databases">
        <authorList>
            <person name="Lepp D."/>
            <person name="Hassan Y.I."/>
            <person name="Li X.-Z."/>
            <person name="Zhou T."/>
        </authorList>
    </citation>
    <scope>NUCLEOTIDE SEQUENCE [LARGE SCALE GENOMIC DNA]</scope>
    <source>
        <strain evidence="1 2">E84</strain>
    </source>
</reference>
<gene>
    <name evidence="1" type="ORF">WH87_17935</name>
</gene>
<dbReference type="EMBL" id="LANJ01000047">
    <property type="protein sequence ID" value="KKC35048.1"/>
    <property type="molecule type" value="Genomic_DNA"/>
</dbReference>
<protein>
    <submittedName>
        <fullName evidence="1">Uncharacterized protein</fullName>
    </submittedName>
</protein>
<dbReference type="PATRIC" id="fig|1293439.3.peg.3660"/>
<keyword evidence="2" id="KW-1185">Reference proteome</keyword>
<evidence type="ECO:0000313" key="2">
    <source>
        <dbReference type="Proteomes" id="UP000033411"/>
    </source>
</evidence>